<keyword evidence="1" id="KW-0732">Signal</keyword>
<evidence type="ECO:0000313" key="2">
    <source>
        <dbReference type="EMBL" id="NNU42737.1"/>
    </source>
</evidence>
<sequence length="237" mass="25921">MRKNSWLRILCGAGALLAGMTGALAADAARDHDEFEVSVANLLVVLRESPGANKQDETLTPFGKIQATLPDGREVEFEASWFQYLGDMHLRLVFDGSRRVQSASPEDLEKLQLSPDEALQQAVDNLRRRYGAPVAEPWSGGLMQVHGNAPELDSSYFLDRGFWLEQLRDSPAGVVAAVPRRGGLVFARADDDSAVATLRFSAAALFASNEGTRISSGLYLFKDGRWSVFQPPQKPAD</sequence>
<feature type="signal peptide" evidence="1">
    <location>
        <begin position="1"/>
        <end position="25"/>
    </location>
</feature>
<reference evidence="2 3" key="2">
    <citation type="submission" date="2020-06" db="EMBL/GenBank/DDBJ databases">
        <title>Ramlibacter rhizophilus sp. nov., isolated from rhizosphere soil of national flower Mugunghwa from South Korea.</title>
        <authorList>
            <person name="Zheng-Fei Y."/>
            <person name="Huan T."/>
        </authorList>
    </citation>
    <scope>NUCLEOTIDE SEQUENCE [LARGE SCALE GENOMIC DNA]</scope>
    <source>
        <strain evidence="2 3">B156</strain>
    </source>
</reference>
<feature type="chain" id="PRO_5032917704" description="Outer membrane lipoprotein carrier protein LolA" evidence="1">
    <location>
        <begin position="26"/>
        <end position="237"/>
    </location>
</feature>
<evidence type="ECO:0000313" key="3">
    <source>
        <dbReference type="Proteomes" id="UP000552954"/>
    </source>
</evidence>
<dbReference type="RefSeq" id="WP_171557154.1">
    <property type="nucleotide sequence ID" value="NZ_JABFCS010000001.1"/>
</dbReference>
<evidence type="ECO:0000256" key="1">
    <source>
        <dbReference type="SAM" id="SignalP"/>
    </source>
</evidence>
<evidence type="ECO:0008006" key="4">
    <source>
        <dbReference type="Google" id="ProtNLM"/>
    </source>
</evidence>
<proteinExistence type="predicted"/>
<name>A0A849K9F6_9BURK</name>
<dbReference type="AlphaFoldDB" id="A0A849K9F6"/>
<protein>
    <recommendedName>
        <fullName evidence="4">Outer membrane lipoprotein carrier protein LolA</fullName>
    </recommendedName>
</protein>
<gene>
    <name evidence="2" type="ORF">HK415_05480</name>
</gene>
<organism evidence="2 3">
    <name type="scientific">Ramlibacter montanisoli</name>
    <dbReference type="NCBI Taxonomy" id="2732512"/>
    <lineage>
        <taxon>Bacteria</taxon>
        <taxon>Pseudomonadati</taxon>
        <taxon>Pseudomonadota</taxon>
        <taxon>Betaproteobacteria</taxon>
        <taxon>Burkholderiales</taxon>
        <taxon>Comamonadaceae</taxon>
        <taxon>Ramlibacter</taxon>
    </lineage>
</organism>
<keyword evidence="3" id="KW-1185">Reference proteome</keyword>
<accession>A0A849K9F6</accession>
<comment type="caution">
    <text evidence="2">The sequence shown here is derived from an EMBL/GenBank/DDBJ whole genome shotgun (WGS) entry which is preliminary data.</text>
</comment>
<dbReference type="EMBL" id="JABFCS010000001">
    <property type="protein sequence ID" value="NNU42737.1"/>
    <property type="molecule type" value="Genomic_DNA"/>
</dbReference>
<reference evidence="2 3" key="1">
    <citation type="submission" date="2020-05" db="EMBL/GenBank/DDBJ databases">
        <authorList>
            <person name="Khan S.A."/>
            <person name="Jeon C.O."/>
            <person name="Chun B.H."/>
        </authorList>
    </citation>
    <scope>NUCLEOTIDE SEQUENCE [LARGE SCALE GENOMIC DNA]</scope>
    <source>
        <strain evidence="2 3">B156</strain>
    </source>
</reference>
<dbReference type="Proteomes" id="UP000552954">
    <property type="component" value="Unassembled WGS sequence"/>
</dbReference>